<accession>A0ABX0GYB9</accession>
<dbReference type="EMBL" id="JAANNP010000074">
    <property type="protein sequence ID" value="NHC15958.1"/>
    <property type="molecule type" value="Genomic_DNA"/>
</dbReference>
<dbReference type="RefSeq" id="WP_166284438.1">
    <property type="nucleotide sequence ID" value="NZ_JAANNP010000074.1"/>
</dbReference>
<reference evidence="1 2" key="1">
    <citation type="submission" date="2020-03" db="EMBL/GenBank/DDBJ databases">
        <title>Two novel Motilibacter sp.</title>
        <authorList>
            <person name="Liu S."/>
        </authorList>
    </citation>
    <scope>NUCLEOTIDE SEQUENCE [LARGE SCALE GENOMIC DNA]</scope>
    <source>
        <strain evidence="1 2">E257</strain>
    </source>
</reference>
<dbReference type="Proteomes" id="UP000800981">
    <property type="component" value="Unassembled WGS sequence"/>
</dbReference>
<evidence type="ECO:0000313" key="1">
    <source>
        <dbReference type="EMBL" id="NHC15958.1"/>
    </source>
</evidence>
<sequence length="225" mass="24687">MTGVDDLLRELQAVLGTRASNYNSASAANDVYEGYVFGIVLRAAVAAGGRIDFRDVHGAVPSRLVFRTSPGMLSSTTHPYTHAVVTFSDCDPLEVHVGVRVQGRSRVLHECDVLVLPADEAALSRTKQVAPRGIRCLLGVECKYYATHLALHLARGFHGLHSDLGLLHPFFVANIGAPRIQRYLSHHKRKWEVDVLPGGNAARYLEGQFREAFKTYIAMRGTLAP</sequence>
<gene>
    <name evidence="1" type="ORF">G9H71_19420</name>
</gene>
<protein>
    <submittedName>
        <fullName evidence="1">Uncharacterized protein</fullName>
    </submittedName>
</protein>
<comment type="caution">
    <text evidence="1">The sequence shown here is derived from an EMBL/GenBank/DDBJ whole genome shotgun (WGS) entry which is preliminary data.</text>
</comment>
<name>A0ABX0GYB9_9ACTN</name>
<proteinExistence type="predicted"/>
<evidence type="ECO:0000313" key="2">
    <source>
        <dbReference type="Proteomes" id="UP000800981"/>
    </source>
</evidence>
<organism evidence="1 2">
    <name type="scientific">Motilibacter deserti</name>
    <dbReference type="NCBI Taxonomy" id="2714956"/>
    <lineage>
        <taxon>Bacteria</taxon>
        <taxon>Bacillati</taxon>
        <taxon>Actinomycetota</taxon>
        <taxon>Actinomycetes</taxon>
        <taxon>Motilibacterales</taxon>
        <taxon>Motilibacteraceae</taxon>
        <taxon>Motilibacter</taxon>
    </lineage>
</organism>
<keyword evidence="2" id="KW-1185">Reference proteome</keyword>